<dbReference type="InterPro" id="IPR015943">
    <property type="entry name" value="WD40/YVTN_repeat-like_dom_sf"/>
</dbReference>
<sequence>MNGIGLSSFSRDCPAYHLSYGNYTFTALAVDISCQKRTLLRALPQNRKLWLPVNDDRWFHEPTFVALFGWKQYVFVVYNEESHEGVKVSRKSKLINVNCVSIT</sequence>
<name>A0A183I6C4_9BILA</name>
<dbReference type="SUPFAM" id="SSF101912">
    <property type="entry name" value="Sema domain"/>
    <property type="match status" value="1"/>
</dbReference>
<accession>A0A183I6C4</accession>
<reference evidence="3" key="1">
    <citation type="submission" date="2016-06" db="UniProtKB">
        <authorList>
            <consortium name="WormBaseParasite"/>
        </authorList>
    </citation>
    <scope>IDENTIFICATION</scope>
</reference>
<evidence type="ECO:0000313" key="3">
    <source>
        <dbReference type="WBParaSite" id="OFLC_0001529701-mRNA-1"/>
    </source>
</evidence>
<keyword evidence="2" id="KW-1185">Reference proteome</keyword>
<gene>
    <name evidence="1" type="ORF">OFLC_LOCUS15286</name>
</gene>
<proteinExistence type="predicted"/>
<evidence type="ECO:0000313" key="1">
    <source>
        <dbReference type="EMBL" id="VDP21168.1"/>
    </source>
</evidence>
<dbReference type="Proteomes" id="UP000267606">
    <property type="component" value="Unassembled WGS sequence"/>
</dbReference>
<dbReference type="AlphaFoldDB" id="A0A183I6C4"/>
<dbReference type="WBParaSite" id="OFLC_0001529701-mRNA-1">
    <property type="protein sequence ID" value="OFLC_0001529701-mRNA-1"/>
    <property type="gene ID" value="OFLC_0001529701"/>
</dbReference>
<dbReference type="Gene3D" id="2.130.10.10">
    <property type="entry name" value="YVTN repeat-like/Quinoprotein amine dehydrogenase"/>
    <property type="match status" value="1"/>
</dbReference>
<organism evidence="3">
    <name type="scientific">Onchocerca flexuosa</name>
    <dbReference type="NCBI Taxonomy" id="387005"/>
    <lineage>
        <taxon>Eukaryota</taxon>
        <taxon>Metazoa</taxon>
        <taxon>Ecdysozoa</taxon>
        <taxon>Nematoda</taxon>
        <taxon>Chromadorea</taxon>
        <taxon>Rhabditida</taxon>
        <taxon>Spirurina</taxon>
        <taxon>Spiruromorpha</taxon>
        <taxon>Filarioidea</taxon>
        <taxon>Onchocercidae</taxon>
        <taxon>Onchocerca</taxon>
    </lineage>
</organism>
<evidence type="ECO:0000313" key="2">
    <source>
        <dbReference type="Proteomes" id="UP000267606"/>
    </source>
</evidence>
<dbReference type="EMBL" id="UZAJ01041888">
    <property type="protein sequence ID" value="VDP21168.1"/>
    <property type="molecule type" value="Genomic_DNA"/>
</dbReference>
<dbReference type="STRING" id="387005.A0A183I6C4"/>
<dbReference type="InterPro" id="IPR036352">
    <property type="entry name" value="Semap_dom_sf"/>
</dbReference>
<reference evidence="1 2" key="2">
    <citation type="submission" date="2018-11" db="EMBL/GenBank/DDBJ databases">
        <authorList>
            <consortium name="Pathogen Informatics"/>
        </authorList>
    </citation>
    <scope>NUCLEOTIDE SEQUENCE [LARGE SCALE GENOMIC DNA]</scope>
</reference>
<protein>
    <submittedName>
        <fullName evidence="3">Sema domain-containing protein</fullName>
    </submittedName>
</protein>